<organism evidence="2 3">
    <name type="scientific">Puccinia coronata f. sp. avenae</name>
    <dbReference type="NCBI Taxonomy" id="200324"/>
    <lineage>
        <taxon>Eukaryota</taxon>
        <taxon>Fungi</taxon>
        <taxon>Dikarya</taxon>
        <taxon>Basidiomycota</taxon>
        <taxon>Pucciniomycotina</taxon>
        <taxon>Pucciniomycetes</taxon>
        <taxon>Pucciniales</taxon>
        <taxon>Pucciniaceae</taxon>
        <taxon>Puccinia</taxon>
    </lineage>
</organism>
<keyword evidence="3" id="KW-1185">Reference proteome</keyword>
<feature type="region of interest" description="Disordered" evidence="1">
    <location>
        <begin position="65"/>
        <end position="85"/>
    </location>
</feature>
<comment type="caution">
    <text evidence="2">The sequence shown here is derived from an EMBL/GenBank/DDBJ whole genome shotgun (WGS) entry which is preliminary data.</text>
</comment>
<sequence>MAVSKSVKGQQSSKDDRIECLKNSKDNGIICLNNHKDNEIECLDDSKDNGIECLNGHKDDKIERLNDREDDTKGQVSTSNSPTEVANSRFDLYDKEVEQQIYVNDLADLPAELLPAQNAG</sequence>
<gene>
    <name evidence="2" type="ORF">PCANC_03567</name>
</gene>
<evidence type="ECO:0000256" key="1">
    <source>
        <dbReference type="SAM" id="MobiDB-lite"/>
    </source>
</evidence>
<protein>
    <submittedName>
        <fullName evidence="2">Uncharacterized protein</fullName>
    </submittedName>
</protein>
<accession>A0A2N5VV08</accession>
<evidence type="ECO:0000313" key="3">
    <source>
        <dbReference type="Proteomes" id="UP000235388"/>
    </source>
</evidence>
<dbReference type="AlphaFoldDB" id="A0A2N5VV08"/>
<proteinExistence type="predicted"/>
<dbReference type="EMBL" id="PGCJ01000056">
    <property type="protein sequence ID" value="PLW53838.1"/>
    <property type="molecule type" value="Genomic_DNA"/>
</dbReference>
<dbReference type="Proteomes" id="UP000235388">
    <property type="component" value="Unassembled WGS sequence"/>
</dbReference>
<reference evidence="2 3" key="1">
    <citation type="submission" date="2017-11" db="EMBL/GenBank/DDBJ databases">
        <title>De novo assembly and phasing of dikaryotic genomes from two isolates of Puccinia coronata f. sp. avenae, the causal agent of oat crown rust.</title>
        <authorList>
            <person name="Miller M.E."/>
            <person name="Zhang Y."/>
            <person name="Omidvar V."/>
            <person name="Sperschneider J."/>
            <person name="Schwessinger B."/>
            <person name="Raley C."/>
            <person name="Palmer J.M."/>
            <person name="Garnica D."/>
            <person name="Upadhyaya N."/>
            <person name="Rathjen J."/>
            <person name="Taylor J.M."/>
            <person name="Park R.F."/>
            <person name="Dodds P.N."/>
            <person name="Hirsch C.D."/>
            <person name="Kianian S.F."/>
            <person name="Figueroa M."/>
        </authorList>
    </citation>
    <scope>NUCLEOTIDE SEQUENCE [LARGE SCALE GENOMIC DNA]</scope>
    <source>
        <strain evidence="2">12NC29</strain>
    </source>
</reference>
<name>A0A2N5VV08_9BASI</name>
<feature type="compositionally biased region" description="Polar residues" evidence="1">
    <location>
        <begin position="74"/>
        <end position="85"/>
    </location>
</feature>
<evidence type="ECO:0000313" key="2">
    <source>
        <dbReference type="EMBL" id="PLW53838.1"/>
    </source>
</evidence>